<dbReference type="EMBL" id="BSUN01000001">
    <property type="protein sequence ID" value="GMA35376.1"/>
    <property type="molecule type" value="Genomic_DNA"/>
</dbReference>
<reference evidence="7" key="1">
    <citation type="journal article" date="2019" name="Int. J. Syst. Evol. Microbiol.">
        <title>The Global Catalogue of Microorganisms (GCM) 10K type strain sequencing project: providing services to taxonomists for standard genome sequencing and annotation.</title>
        <authorList>
            <consortium name="The Broad Institute Genomics Platform"/>
            <consortium name="The Broad Institute Genome Sequencing Center for Infectious Disease"/>
            <person name="Wu L."/>
            <person name="Ma J."/>
        </authorList>
    </citation>
    <scope>NUCLEOTIDE SEQUENCE [LARGE SCALE GENOMIC DNA]</scope>
    <source>
        <strain evidence="7">NBRC 112299</strain>
    </source>
</reference>
<sequence>MVIDTAYTLSVAGKPGARMTTTVRADGTIEVAMAYAGSEQTREIPAVGTALTLPGDLATLTWFGDGPGASYRDRTEGTALGRWSSTVDDSLFAHVVPQADGNHTDVRWFAVTDADGAGLLVTALGQSVEAAALPATDDAISAARHQHEVERDGATHLAIDAAQAGVGFTWGENPVPGYSVNATEPREAHYVLSALQAGDASSNTSE</sequence>
<dbReference type="InterPro" id="IPR004199">
    <property type="entry name" value="B-gal_small/dom_5"/>
</dbReference>
<comment type="caution">
    <text evidence="6">The sequence shown here is derived from an EMBL/GenBank/DDBJ whole genome shotgun (WGS) entry which is preliminary data.</text>
</comment>
<organism evidence="6 7">
    <name type="scientific">Demequina litorisediminis</name>
    <dbReference type="NCBI Taxonomy" id="1849022"/>
    <lineage>
        <taxon>Bacteria</taxon>
        <taxon>Bacillati</taxon>
        <taxon>Actinomycetota</taxon>
        <taxon>Actinomycetes</taxon>
        <taxon>Micrococcales</taxon>
        <taxon>Demequinaceae</taxon>
        <taxon>Demequina</taxon>
    </lineage>
</organism>
<dbReference type="SMART" id="SM01038">
    <property type="entry name" value="Bgal_small_N"/>
    <property type="match status" value="1"/>
</dbReference>
<dbReference type="Proteomes" id="UP001157125">
    <property type="component" value="Unassembled WGS sequence"/>
</dbReference>
<evidence type="ECO:0000256" key="3">
    <source>
        <dbReference type="ARBA" id="ARBA00022801"/>
    </source>
</evidence>
<dbReference type="SUPFAM" id="SSF74650">
    <property type="entry name" value="Galactose mutarotase-like"/>
    <property type="match status" value="1"/>
</dbReference>
<protein>
    <recommendedName>
        <fullName evidence="2">beta-galactosidase</fullName>
        <ecNumber evidence="2">3.2.1.23</ecNumber>
    </recommendedName>
</protein>
<evidence type="ECO:0000256" key="2">
    <source>
        <dbReference type="ARBA" id="ARBA00012756"/>
    </source>
</evidence>
<dbReference type="RefSeq" id="WP_284327947.1">
    <property type="nucleotide sequence ID" value="NZ_BSUN01000001.1"/>
</dbReference>
<evidence type="ECO:0000313" key="7">
    <source>
        <dbReference type="Proteomes" id="UP001157125"/>
    </source>
</evidence>
<evidence type="ECO:0000256" key="1">
    <source>
        <dbReference type="ARBA" id="ARBA00001412"/>
    </source>
</evidence>
<accession>A0ABQ6ID87</accession>
<keyword evidence="7" id="KW-1185">Reference proteome</keyword>
<dbReference type="Gene3D" id="2.70.98.10">
    <property type="match status" value="1"/>
</dbReference>
<dbReference type="InterPro" id="IPR011013">
    <property type="entry name" value="Gal_mutarotase_sf_dom"/>
</dbReference>
<comment type="catalytic activity">
    <reaction evidence="1">
        <text>Hydrolysis of terminal non-reducing beta-D-galactose residues in beta-D-galactosides.</text>
        <dbReference type="EC" id="3.2.1.23"/>
    </reaction>
</comment>
<dbReference type="Pfam" id="PF02929">
    <property type="entry name" value="Bgal_small_N"/>
    <property type="match status" value="1"/>
</dbReference>
<keyword evidence="4" id="KW-0326">Glycosidase</keyword>
<dbReference type="EC" id="3.2.1.23" evidence="2"/>
<dbReference type="PANTHER" id="PTHR46323:SF2">
    <property type="entry name" value="BETA-GALACTOSIDASE"/>
    <property type="match status" value="1"/>
</dbReference>
<evidence type="ECO:0000313" key="6">
    <source>
        <dbReference type="EMBL" id="GMA35376.1"/>
    </source>
</evidence>
<evidence type="ECO:0000259" key="5">
    <source>
        <dbReference type="SMART" id="SM01038"/>
    </source>
</evidence>
<dbReference type="InterPro" id="IPR014718">
    <property type="entry name" value="GH-type_carb-bd"/>
</dbReference>
<name>A0ABQ6ID87_9MICO</name>
<proteinExistence type="predicted"/>
<evidence type="ECO:0000256" key="4">
    <source>
        <dbReference type="ARBA" id="ARBA00023295"/>
    </source>
</evidence>
<keyword evidence="3" id="KW-0378">Hydrolase</keyword>
<dbReference type="PANTHER" id="PTHR46323">
    <property type="entry name" value="BETA-GALACTOSIDASE"/>
    <property type="match status" value="1"/>
</dbReference>
<feature type="domain" description="Beta galactosidase small chain/" evidence="5">
    <location>
        <begin position="1"/>
        <end position="193"/>
    </location>
</feature>
<dbReference type="InterPro" id="IPR050347">
    <property type="entry name" value="Bact_Beta-galactosidase"/>
</dbReference>
<gene>
    <name evidence="6" type="ORF">GCM10025876_15800</name>
</gene>